<dbReference type="OrthoDB" id="194775at2759"/>
<keyword evidence="8" id="KW-1185">Reference proteome</keyword>
<dbReference type="GO" id="GO:0007021">
    <property type="term" value="P:tubulin complex assembly"/>
    <property type="evidence" value="ECO:0007669"/>
    <property type="project" value="TreeGrafter"/>
</dbReference>
<dbReference type="Pfam" id="PF07986">
    <property type="entry name" value="TBCC"/>
    <property type="match status" value="1"/>
</dbReference>
<accession>A0A6S7H5B3</accession>
<dbReference type="SMART" id="SM00673">
    <property type="entry name" value="CARP"/>
    <property type="match status" value="2"/>
</dbReference>
<comment type="subcellular location">
    <subcellularLocation>
        <location evidence="1">Cytoplasm</location>
    </subcellularLocation>
</comment>
<keyword evidence="4" id="KW-0007">Acetylation</keyword>
<evidence type="ECO:0000313" key="8">
    <source>
        <dbReference type="Proteomes" id="UP001152795"/>
    </source>
</evidence>
<dbReference type="GO" id="GO:0015631">
    <property type="term" value="F:tubulin binding"/>
    <property type="evidence" value="ECO:0007669"/>
    <property type="project" value="InterPro"/>
</dbReference>
<evidence type="ECO:0000256" key="2">
    <source>
        <dbReference type="ARBA" id="ARBA00008848"/>
    </source>
</evidence>
<dbReference type="Pfam" id="PF16752">
    <property type="entry name" value="TBCC_N"/>
    <property type="match status" value="1"/>
</dbReference>
<dbReference type="EMBL" id="CACRXK020003946">
    <property type="protein sequence ID" value="CAB4000855.1"/>
    <property type="molecule type" value="Genomic_DNA"/>
</dbReference>
<dbReference type="InterPro" id="IPR038397">
    <property type="entry name" value="TBCC_N_sf"/>
</dbReference>
<dbReference type="Gene3D" id="1.20.58.1250">
    <property type="entry name" value="Tubulin Binding Cofactor C, N-terminal domain"/>
    <property type="match status" value="1"/>
</dbReference>
<dbReference type="PROSITE" id="PS51329">
    <property type="entry name" value="C_CAP_COFACTOR_C"/>
    <property type="match status" value="1"/>
</dbReference>
<comment type="similarity">
    <text evidence="2">Belongs to the TBCC family.</text>
</comment>
<sequence>MYCFKAFKLKNVEKFKRQKVSLPDFPVETRANKMAAEWKEKLERRQEARLLELERKKQERAEQIRPEENPELLLSTFVTEKATIEKMLCDLNSLERTALRERLDDATKMLQKLQKFLSDSFTFLPSYDVKNMQAEINKVQLELNDKRSNFMPKKKFAFSKKKQTGETAERQEMNLNKVGDQDCTKNELAERTDASSTKETNVIIGEKITRHENDLLEKDVSFSNLKDCTLTLYGSPLALHLEKLESCRVFCGPVSGSVFINDCKDCIFVFPCQQLRVHNTVKSQFYLHVTSRAIVEDCHDLGFAQFNWKYDGMIGHFEASRLDRTKNNWQLVDDFNWLKTEQQSPNWYIISDESKVISWN</sequence>
<organism evidence="7 8">
    <name type="scientific">Paramuricea clavata</name>
    <name type="common">Red gorgonian</name>
    <name type="synonym">Violescent sea-whip</name>
    <dbReference type="NCBI Taxonomy" id="317549"/>
    <lineage>
        <taxon>Eukaryota</taxon>
        <taxon>Metazoa</taxon>
        <taxon>Cnidaria</taxon>
        <taxon>Anthozoa</taxon>
        <taxon>Octocorallia</taxon>
        <taxon>Malacalcyonacea</taxon>
        <taxon>Plexauridae</taxon>
        <taxon>Paramuricea</taxon>
    </lineage>
</organism>
<comment type="caution">
    <text evidence="7">The sequence shown here is derived from an EMBL/GenBank/DDBJ whole genome shotgun (WGS) entry which is preliminary data.</text>
</comment>
<evidence type="ECO:0000313" key="7">
    <source>
        <dbReference type="EMBL" id="CAB4000855.1"/>
    </source>
</evidence>
<name>A0A6S7H5B3_PARCT</name>
<evidence type="ECO:0000256" key="5">
    <source>
        <dbReference type="ARBA" id="ARBA00023186"/>
    </source>
</evidence>
<keyword evidence="5" id="KW-0143">Chaperone</keyword>
<dbReference type="InterPro" id="IPR017901">
    <property type="entry name" value="C-CAP_CF_C-like"/>
</dbReference>
<dbReference type="PANTHER" id="PTHR15139:SF0">
    <property type="entry name" value="TUBULIN-SPECIFIC CHAPERONE C"/>
    <property type="match status" value="1"/>
</dbReference>
<evidence type="ECO:0000256" key="1">
    <source>
        <dbReference type="ARBA" id="ARBA00004496"/>
    </source>
</evidence>
<reference evidence="7" key="1">
    <citation type="submission" date="2020-04" db="EMBL/GenBank/DDBJ databases">
        <authorList>
            <person name="Alioto T."/>
            <person name="Alioto T."/>
            <person name="Gomez Garrido J."/>
        </authorList>
    </citation>
    <scope>NUCLEOTIDE SEQUENCE</scope>
    <source>
        <strain evidence="7">A484AB</strain>
    </source>
</reference>
<dbReference type="AlphaFoldDB" id="A0A6S7H5B3"/>
<dbReference type="GO" id="GO:0007023">
    <property type="term" value="P:post-chaperonin tubulin folding pathway"/>
    <property type="evidence" value="ECO:0007669"/>
    <property type="project" value="InterPro"/>
</dbReference>
<dbReference type="InterPro" id="IPR016098">
    <property type="entry name" value="CAP/MinC_C"/>
</dbReference>
<evidence type="ECO:0000256" key="4">
    <source>
        <dbReference type="ARBA" id="ARBA00022990"/>
    </source>
</evidence>
<evidence type="ECO:0000256" key="3">
    <source>
        <dbReference type="ARBA" id="ARBA00022490"/>
    </source>
</evidence>
<dbReference type="PANTHER" id="PTHR15139">
    <property type="entry name" value="TUBULIN FOLDING COFACTOR C"/>
    <property type="match status" value="1"/>
</dbReference>
<dbReference type="GO" id="GO:0005737">
    <property type="term" value="C:cytoplasm"/>
    <property type="evidence" value="ECO:0007669"/>
    <property type="project" value="UniProtKB-SubCell"/>
</dbReference>
<dbReference type="InterPro" id="IPR027684">
    <property type="entry name" value="TBCC"/>
</dbReference>
<dbReference type="InterPro" id="IPR012945">
    <property type="entry name" value="Tubulin-bd_cofactor_C_dom"/>
</dbReference>
<dbReference type="Gene3D" id="2.160.20.70">
    <property type="match status" value="1"/>
</dbReference>
<gene>
    <name evidence="7" type="ORF">PACLA_8A062153</name>
</gene>
<comment type="subunit">
    <text evidence="6">Supercomplex made of cofactors A to E. Cofactors A and D function by capturing and stabilizing tubulin in a quasi-native conformation. Cofactor E binds to the cofactor D-tubulin complex; interaction with cofactor C then causes the release of tubulin polypeptides that are committed to the native state.</text>
</comment>
<dbReference type="InterPro" id="IPR006599">
    <property type="entry name" value="CARP_motif"/>
</dbReference>
<protein>
    <submittedName>
        <fullName evidence="7">Tubulin-specific chaperone C</fullName>
    </submittedName>
</protein>
<dbReference type="InterPro" id="IPR031925">
    <property type="entry name" value="TBCC_N"/>
</dbReference>
<dbReference type="Proteomes" id="UP001152795">
    <property type="component" value="Unassembled WGS sequence"/>
</dbReference>
<proteinExistence type="inferred from homology"/>
<keyword evidence="3" id="KW-0963">Cytoplasm</keyword>
<evidence type="ECO:0000256" key="6">
    <source>
        <dbReference type="ARBA" id="ARBA00026055"/>
    </source>
</evidence>